<keyword evidence="5 6" id="KW-0472">Membrane</keyword>
<dbReference type="Pfam" id="PF04347">
    <property type="entry name" value="FliO"/>
    <property type="match status" value="1"/>
</dbReference>
<keyword evidence="4 6" id="KW-1133">Transmembrane helix</keyword>
<proteinExistence type="predicted"/>
<accession>A0A520MFR5</accession>
<comment type="subcellular location">
    <subcellularLocation>
        <location evidence="1">Cell membrane</location>
    </subcellularLocation>
</comment>
<dbReference type="GO" id="GO:0016020">
    <property type="term" value="C:membrane"/>
    <property type="evidence" value="ECO:0007669"/>
    <property type="project" value="InterPro"/>
</dbReference>
<protein>
    <recommendedName>
        <fullName evidence="9">Flagellar protein</fullName>
    </recommendedName>
</protein>
<organism evidence="7 8">
    <name type="scientific">SAR92 clade bacterium</name>
    <dbReference type="NCBI Taxonomy" id="2315479"/>
    <lineage>
        <taxon>Bacteria</taxon>
        <taxon>Pseudomonadati</taxon>
        <taxon>Pseudomonadota</taxon>
        <taxon>Gammaproteobacteria</taxon>
        <taxon>Cellvibrionales</taxon>
        <taxon>Porticoccaceae</taxon>
        <taxon>SAR92 clade</taxon>
    </lineage>
</organism>
<keyword evidence="3 6" id="KW-0812">Transmembrane</keyword>
<feature type="transmembrane region" description="Helical" evidence="6">
    <location>
        <begin position="12"/>
        <end position="30"/>
    </location>
</feature>
<evidence type="ECO:0000313" key="8">
    <source>
        <dbReference type="Proteomes" id="UP000315889"/>
    </source>
</evidence>
<evidence type="ECO:0000256" key="4">
    <source>
        <dbReference type="ARBA" id="ARBA00022989"/>
    </source>
</evidence>
<reference evidence="7 8" key="1">
    <citation type="submission" date="2019-02" db="EMBL/GenBank/DDBJ databases">
        <title>Prokaryotic population dynamics and viral predation in marine succession experiment using metagenomics: the confinement effect.</title>
        <authorList>
            <person name="Haro-Moreno J.M."/>
            <person name="Rodriguez-Valera F."/>
            <person name="Lopez-Perez M."/>
        </authorList>
    </citation>
    <scope>NUCLEOTIDE SEQUENCE [LARGE SCALE GENOMIC DNA]</scope>
    <source>
        <strain evidence="7">MED-G170</strain>
    </source>
</reference>
<gene>
    <name evidence="7" type="ORF">EVB03_05585</name>
</gene>
<evidence type="ECO:0000256" key="3">
    <source>
        <dbReference type="ARBA" id="ARBA00022692"/>
    </source>
</evidence>
<comment type="caution">
    <text evidence="7">The sequence shown here is derived from an EMBL/GenBank/DDBJ whole genome shotgun (WGS) entry which is preliminary data.</text>
</comment>
<name>A0A520MFR5_9GAMM</name>
<evidence type="ECO:0000256" key="5">
    <source>
        <dbReference type="ARBA" id="ARBA00023136"/>
    </source>
</evidence>
<evidence type="ECO:0000256" key="1">
    <source>
        <dbReference type="ARBA" id="ARBA00004236"/>
    </source>
</evidence>
<evidence type="ECO:0008006" key="9">
    <source>
        <dbReference type="Google" id="ProtNLM"/>
    </source>
</evidence>
<evidence type="ECO:0000256" key="2">
    <source>
        <dbReference type="ARBA" id="ARBA00022475"/>
    </source>
</evidence>
<dbReference type="InterPro" id="IPR022781">
    <property type="entry name" value="Flagellar_biosynth_FliO"/>
</dbReference>
<dbReference type="EMBL" id="SHBP01000006">
    <property type="protein sequence ID" value="RZO20069.1"/>
    <property type="molecule type" value="Genomic_DNA"/>
</dbReference>
<dbReference type="AlphaFoldDB" id="A0A520MFR5"/>
<evidence type="ECO:0000256" key="6">
    <source>
        <dbReference type="SAM" id="Phobius"/>
    </source>
</evidence>
<sequence length="124" mass="13468">MEIIGLREVITMMGSFAVVIALLAATLFGIKKYSAGMGFSGEHKLELLEIKNLGSRQKLLLIGINGDQVLIGVTPHSLTQLATWNTSEHVVKTQPGAHESKITQKKGHHGMSFGTLFNKAKIKD</sequence>
<dbReference type="GO" id="GO:0044781">
    <property type="term" value="P:bacterial-type flagellum organization"/>
    <property type="evidence" value="ECO:0007669"/>
    <property type="project" value="InterPro"/>
</dbReference>
<keyword evidence="2" id="KW-1003">Cell membrane</keyword>
<dbReference type="Proteomes" id="UP000315889">
    <property type="component" value="Unassembled WGS sequence"/>
</dbReference>
<evidence type="ECO:0000313" key="7">
    <source>
        <dbReference type="EMBL" id="RZO20069.1"/>
    </source>
</evidence>